<dbReference type="AlphaFoldDB" id="A0A0E9XFU4"/>
<reference evidence="1" key="1">
    <citation type="submission" date="2014-11" db="EMBL/GenBank/DDBJ databases">
        <authorList>
            <person name="Amaro Gonzalez C."/>
        </authorList>
    </citation>
    <scope>NUCLEOTIDE SEQUENCE</scope>
</reference>
<proteinExistence type="predicted"/>
<name>A0A0E9XFU4_ANGAN</name>
<dbReference type="EMBL" id="GBXM01006960">
    <property type="protein sequence ID" value="JAI01618.1"/>
    <property type="molecule type" value="Transcribed_RNA"/>
</dbReference>
<evidence type="ECO:0000313" key="1">
    <source>
        <dbReference type="EMBL" id="JAI01618.1"/>
    </source>
</evidence>
<accession>A0A0E9XFU4</accession>
<sequence>MLFINFGKHVRHMVTLCREAIQVLVHVNSITQRGRPGFKHRSSIYSKGLNTKRKKVVCVKH</sequence>
<reference evidence="1" key="2">
    <citation type="journal article" date="2015" name="Fish Shellfish Immunol.">
        <title>Early steps in the European eel (Anguilla anguilla)-Vibrio vulnificus interaction in the gills: Role of the RtxA13 toxin.</title>
        <authorList>
            <person name="Callol A."/>
            <person name="Pajuelo D."/>
            <person name="Ebbesson L."/>
            <person name="Teles M."/>
            <person name="MacKenzie S."/>
            <person name="Amaro C."/>
        </authorList>
    </citation>
    <scope>NUCLEOTIDE SEQUENCE</scope>
</reference>
<organism evidence="1">
    <name type="scientific">Anguilla anguilla</name>
    <name type="common">European freshwater eel</name>
    <name type="synonym">Muraena anguilla</name>
    <dbReference type="NCBI Taxonomy" id="7936"/>
    <lineage>
        <taxon>Eukaryota</taxon>
        <taxon>Metazoa</taxon>
        <taxon>Chordata</taxon>
        <taxon>Craniata</taxon>
        <taxon>Vertebrata</taxon>
        <taxon>Euteleostomi</taxon>
        <taxon>Actinopterygii</taxon>
        <taxon>Neopterygii</taxon>
        <taxon>Teleostei</taxon>
        <taxon>Anguilliformes</taxon>
        <taxon>Anguillidae</taxon>
        <taxon>Anguilla</taxon>
    </lineage>
</organism>
<protein>
    <submittedName>
        <fullName evidence="1">Uncharacterized protein</fullName>
    </submittedName>
</protein>